<dbReference type="EMBL" id="JBHSMX010000003">
    <property type="protein sequence ID" value="MFC5519636.1"/>
    <property type="molecule type" value="Genomic_DNA"/>
</dbReference>
<dbReference type="CDD" id="cd03443">
    <property type="entry name" value="PaaI_thioesterase"/>
    <property type="match status" value="1"/>
</dbReference>
<dbReference type="Proteomes" id="UP001596084">
    <property type="component" value="Unassembled WGS sequence"/>
</dbReference>
<dbReference type="RefSeq" id="WP_174548511.1">
    <property type="nucleotide sequence ID" value="NZ_JBHSMX010000003.1"/>
</dbReference>
<name>A0ABW0Q436_9BURK</name>
<proteinExistence type="predicted"/>
<dbReference type="InterPro" id="IPR029069">
    <property type="entry name" value="HotDog_dom_sf"/>
</dbReference>
<organism evidence="3 4">
    <name type="scientific">Polaromonas jejuensis</name>
    <dbReference type="NCBI Taxonomy" id="457502"/>
    <lineage>
        <taxon>Bacteria</taxon>
        <taxon>Pseudomonadati</taxon>
        <taxon>Pseudomonadota</taxon>
        <taxon>Betaproteobacteria</taxon>
        <taxon>Burkholderiales</taxon>
        <taxon>Comamonadaceae</taxon>
        <taxon>Polaromonas</taxon>
    </lineage>
</organism>
<dbReference type="InterPro" id="IPR003736">
    <property type="entry name" value="PAAI_dom"/>
</dbReference>
<dbReference type="SUPFAM" id="SSF54637">
    <property type="entry name" value="Thioesterase/thiol ester dehydrase-isomerase"/>
    <property type="match status" value="1"/>
</dbReference>
<dbReference type="PANTHER" id="PTHR43240">
    <property type="entry name" value="1,4-DIHYDROXY-2-NAPHTHOYL-COA THIOESTERASE 1"/>
    <property type="match status" value="1"/>
</dbReference>
<reference evidence="4" key="1">
    <citation type="journal article" date="2019" name="Int. J. Syst. Evol. Microbiol.">
        <title>The Global Catalogue of Microorganisms (GCM) 10K type strain sequencing project: providing services to taxonomists for standard genome sequencing and annotation.</title>
        <authorList>
            <consortium name="The Broad Institute Genomics Platform"/>
            <consortium name="The Broad Institute Genome Sequencing Center for Infectious Disease"/>
            <person name="Wu L."/>
            <person name="Ma J."/>
        </authorList>
    </citation>
    <scope>NUCLEOTIDE SEQUENCE [LARGE SCALE GENOMIC DNA]</scope>
    <source>
        <strain evidence="4">CGMCC 4.7277</strain>
    </source>
</reference>
<sequence>MNNMTPQETLTQWLEQSAAVRARMLQGGGKPGLARPEQVTGKSGMEIMQAMLAGELPYPHIAETLDFALIAVEPGKAIFQGTPQLKHYNPLGTVHGGWYATLLDSAVGCAVHTMLPAGRAYTTAELSINIVRAASRQTGPLRAIGTVIHCGRQLATAEGRIVGPDGKLYAHATTTCLVFEVPTRG</sequence>
<dbReference type="GO" id="GO:0016787">
    <property type="term" value="F:hydrolase activity"/>
    <property type="evidence" value="ECO:0007669"/>
    <property type="project" value="UniProtKB-KW"/>
</dbReference>
<protein>
    <submittedName>
        <fullName evidence="3">PaaI family thioesterase</fullName>
        <ecNumber evidence="3">3.1.2.-</ecNumber>
    </submittedName>
</protein>
<evidence type="ECO:0000313" key="4">
    <source>
        <dbReference type="Proteomes" id="UP001596084"/>
    </source>
</evidence>
<evidence type="ECO:0000256" key="1">
    <source>
        <dbReference type="ARBA" id="ARBA00022801"/>
    </source>
</evidence>
<keyword evidence="1 3" id="KW-0378">Hydrolase</keyword>
<dbReference type="InterPro" id="IPR006683">
    <property type="entry name" value="Thioestr_dom"/>
</dbReference>
<evidence type="ECO:0000259" key="2">
    <source>
        <dbReference type="Pfam" id="PF03061"/>
    </source>
</evidence>
<dbReference type="Pfam" id="PF03061">
    <property type="entry name" value="4HBT"/>
    <property type="match status" value="1"/>
</dbReference>
<dbReference type="Gene3D" id="3.10.129.10">
    <property type="entry name" value="Hotdog Thioesterase"/>
    <property type="match status" value="1"/>
</dbReference>
<accession>A0ABW0Q436</accession>
<comment type="caution">
    <text evidence="3">The sequence shown here is derived from an EMBL/GenBank/DDBJ whole genome shotgun (WGS) entry which is preliminary data.</text>
</comment>
<gene>
    <name evidence="3" type="ORF">ACFPP7_01725</name>
</gene>
<dbReference type="NCBIfam" id="TIGR00369">
    <property type="entry name" value="unchar_dom_1"/>
    <property type="match status" value="1"/>
</dbReference>
<feature type="domain" description="Thioesterase" evidence="2">
    <location>
        <begin position="92"/>
        <end position="168"/>
    </location>
</feature>
<dbReference type="PANTHER" id="PTHR43240:SF1">
    <property type="entry name" value="BLR5584 PROTEIN"/>
    <property type="match status" value="1"/>
</dbReference>
<keyword evidence="4" id="KW-1185">Reference proteome</keyword>
<dbReference type="EC" id="3.1.2.-" evidence="3"/>
<evidence type="ECO:0000313" key="3">
    <source>
        <dbReference type="EMBL" id="MFC5519636.1"/>
    </source>
</evidence>